<protein>
    <submittedName>
        <fullName evidence="2">Uncharacterized protein</fullName>
    </submittedName>
</protein>
<comment type="caution">
    <text evidence="2">The sequence shown here is derived from an EMBL/GenBank/DDBJ whole genome shotgun (WGS) entry which is preliminary data.</text>
</comment>
<reference evidence="2" key="1">
    <citation type="submission" date="2020-11" db="EMBL/GenBank/DDBJ databases">
        <title>Whole-genome analyses of Nonomuraea sp. K274.</title>
        <authorList>
            <person name="Veyisoglu A."/>
        </authorList>
    </citation>
    <scope>NUCLEOTIDE SEQUENCE</scope>
    <source>
        <strain evidence="2">K274</strain>
    </source>
</reference>
<feature type="compositionally biased region" description="Basic and acidic residues" evidence="1">
    <location>
        <begin position="39"/>
        <end position="68"/>
    </location>
</feature>
<accession>A0A931AD33</accession>
<dbReference type="AlphaFoldDB" id="A0A931AD33"/>
<sequence length="84" mass="9555">MDDEHQALREWWRTGVSRVEPNVIELRGYPVGELIGWDGSRDPQPARRPRPLTERHPAGRPRSPREGQEVTPPQQGRSASPVVL</sequence>
<dbReference type="Proteomes" id="UP000605361">
    <property type="component" value="Unassembled WGS sequence"/>
</dbReference>
<keyword evidence="3" id="KW-1185">Reference proteome</keyword>
<dbReference type="EMBL" id="JADOGI010000133">
    <property type="protein sequence ID" value="MBF8190752.1"/>
    <property type="molecule type" value="Genomic_DNA"/>
</dbReference>
<evidence type="ECO:0000313" key="3">
    <source>
        <dbReference type="Proteomes" id="UP000605361"/>
    </source>
</evidence>
<organism evidence="2 3">
    <name type="scientific">Nonomuraea cypriaca</name>
    <dbReference type="NCBI Taxonomy" id="1187855"/>
    <lineage>
        <taxon>Bacteria</taxon>
        <taxon>Bacillati</taxon>
        <taxon>Actinomycetota</taxon>
        <taxon>Actinomycetes</taxon>
        <taxon>Streptosporangiales</taxon>
        <taxon>Streptosporangiaceae</taxon>
        <taxon>Nonomuraea</taxon>
    </lineage>
</organism>
<gene>
    <name evidence="2" type="ORF">ITP53_34600</name>
</gene>
<evidence type="ECO:0000256" key="1">
    <source>
        <dbReference type="SAM" id="MobiDB-lite"/>
    </source>
</evidence>
<dbReference type="RefSeq" id="WP_195899665.1">
    <property type="nucleotide sequence ID" value="NZ_JADOGI010000133.1"/>
</dbReference>
<proteinExistence type="predicted"/>
<feature type="region of interest" description="Disordered" evidence="1">
    <location>
        <begin position="33"/>
        <end position="84"/>
    </location>
</feature>
<evidence type="ECO:0000313" key="2">
    <source>
        <dbReference type="EMBL" id="MBF8190752.1"/>
    </source>
</evidence>
<name>A0A931AD33_9ACTN</name>